<comment type="caution">
    <text evidence="1">The sequence shown here is derived from an EMBL/GenBank/DDBJ whole genome shotgun (WGS) entry which is preliminary data.</text>
</comment>
<organism evidence="1 2">
    <name type="scientific">Lasiosphaeria ovina</name>
    <dbReference type="NCBI Taxonomy" id="92902"/>
    <lineage>
        <taxon>Eukaryota</taxon>
        <taxon>Fungi</taxon>
        <taxon>Dikarya</taxon>
        <taxon>Ascomycota</taxon>
        <taxon>Pezizomycotina</taxon>
        <taxon>Sordariomycetes</taxon>
        <taxon>Sordariomycetidae</taxon>
        <taxon>Sordariales</taxon>
        <taxon>Lasiosphaeriaceae</taxon>
        <taxon>Lasiosphaeria</taxon>
    </lineage>
</organism>
<protein>
    <submittedName>
        <fullName evidence="1">Uncharacterized protein</fullName>
    </submittedName>
</protein>
<name>A0AAE0NL83_9PEZI</name>
<evidence type="ECO:0000313" key="2">
    <source>
        <dbReference type="Proteomes" id="UP001287356"/>
    </source>
</evidence>
<proteinExistence type="predicted"/>
<gene>
    <name evidence="1" type="ORF">B0T24DRAFT_496097</name>
</gene>
<accession>A0AAE0NL83</accession>
<feature type="non-terminal residue" evidence="1">
    <location>
        <position position="53"/>
    </location>
</feature>
<dbReference type="Proteomes" id="UP001287356">
    <property type="component" value="Unassembled WGS sequence"/>
</dbReference>
<keyword evidence="2" id="KW-1185">Reference proteome</keyword>
<dbReference type="AlphaFoldDB" id="A0AAE0NL83"/>
<reference evidence="1" key="2">
    <citation type="submission" date="2023-06" db="EMBL/GenBank/DDBJ databases">
        <authorList>
            <consortium name="Lawrence Berkeley National Laboratory"/>
            <person name="Haridas S."/>
            <person name="Hensen N."/>
            <person name="Bonometti L."/>
            <person name="Westerberg I."/>
            <person name="Brannstrom I.O."/>
            <person name="Guillou S."/>
            <person name="Cros-Aarteil S."/>
            <person name="Calhoun S."/>
            <person name="Kuo A."/>
            <person name="Mondo S."/>
            <person name="Pangilinan J."/>
            <person name="Riley R."/>
            <person name="Labutti K."/>
            <person name="Andreopoulos B."/>
            <person name="Lipzen A."/>
            <person name="Chen C."/>
            <person name="Yanf M."/>
            <person name="Daum C."/>
            <person name="Ng V."/>
            <person name="Clum A."/>
            <person name="Steindorff A."/>
            <person name="Ohm R."/>
            <person name="Martin F."/>
            <person name="Silar P."/>
            <person name="Natvig D."/>
            <person name="Lalanne C."/>
            <person name="Gautier V."/>
            <person name="Ament-Velasquez S.L."/>
            <person name="Kruys A."/>
            <person name="Hutchinson M.I."/>
            <person name="Powell A.J."/>
            <person name="Barry K."/>
            <person name="Miller A.N."/>
            <person name="Grigoriev I.V."/>
            <person name="Debuchy R."/>
            <person name="Gladieux P."/>
            <person name="Thoren M.H."/>
            <person name="Johannesson H."/>
        </authorList>
    </citation>
    <scope>NUCLEOTIDE SEQUENCE</scope>
    <source>
        <strain evidence="1">CBS 958.72</strain>
    </source>
</reference>
<dbReference type="EMBL" id="JAULSN010000001">
    <property type="protein sequence ID" value="KAK3383429.1"/>
    <property type="molecule type" value="Genomic_DNA"/>
</dbReference>
<sequence>CKPATYACAKDPKTGRPGWQVCDVSHTWVFAGDCPPKSYCKFNYQNGSPYCLP</sequence>
<reference evidence="1" key="1">
    <citation type="journal article" date="2023" name="Mol. Phylogenet. Evol.">
        <title>Genome-scale phylogeny and comparative genomics of the fungal order Sordariales.</title>
        <authorList>
            <person name="Hensen N."/>
            <person name="Bonometti L."/>
            <person name="Westerberg I."/>
            <person name="Brannstrom I.O."/>
            <person name="Guillou S."/>
            <person name="Cros-Aarteil S."/>
            <person name="Calhoun S."/>
            <person name="Haridas S."/>
            <person name="Kuo A."/>
            <person name="Mondo S."/>
            <person name="Pangilinan J."/>
            <person name="Riley R."/>
            <person name="LaButti K."/>
            <person name="Andreopoulos B."/>
            <person name="Lipzen A."/>
            <person name="Chen C."/>
            <person name="Yan M."/>
            <person name="Daum C."/>
            <person name="Ng V."/>
            <person name="Clum A."/>
            <person name="Steindorff A."/>
            <person name="Ohm R.A."/>
            <person name="Martin F."/>
            <person name="Silar P."/>
            <person name="Natvig D.O."/>
            <person name="Lalanne C."/>
            <person name="Gautier V."/>
            <person name="Ament-Velasquez S.L."/>
            <person name="Kruys A."/>
            <person name="Hutchinson M.I."/>
            <person name="Powell A.J."/>
            <person name="Barry K."/>
            <person name="Miller A.N."/>
            <person name="Grigoriev I.V."/>
            <person name="Debuchy R."/>
            <person name="Gladieux P."/>
            <person name="Hiltunen Thoren M."/>
            <person name="Johannesson H."/>
        </authorList>
    </citation>
    <scope>NUCLEOTIDE SEQUENCE</scope>
    <source>
        <strain evidence="1">CBS 958.72</strain>
    </source>
</reference>
<evidence type="ECO:0000313" key="1">
    <source>
        <dbReference type="EMBL" id="KAK3383429.1"/>
    </source>
</evidence>
<feature type="non-terminal residue" evidence="1">
    <location>
        <position position="1"/>
    </location>
</feature>